<gene>
    <name evidence="1" type="ORF">GCM10023172_28620</name>
</gene>
<comment type="caution">
    <text evidence="1">The sequence shown here is derived from an EMBL/GenBank/DDBJ whole genome shotgun (WGS) entry which is preliminary data.</text>
</comment>
<evidence type="ECO:0008006" key="3">
    <source>
        <dbReference type="Google" id="ProtNLM"/>
    </source>
</evidence>
<dbReference type="EMBL" id="BAABGQ010000006">
    <property type="protein sequence ID" value="GAA4503549.1"/>
    <property type="molecule type" value="Genomic_DNA"/>
</dbReference>
<evidence type="ECO:0000313" key="2">
    <source>
        <dbReference type="Proteomes" id="UP001501243"/>
    </source>
</evidence>
<protein>
    <recommendedName>
        <fullName evidence="3">Porin</fullName>
    </recommendedName>
</protein>
<name>A0ABP8QID7_9BACT</name>
<keyword evidence="2" id="KW-1185">Reference proteome</keyword>
<sequence length="436" mass="47319">MLLLAARPVAAQITPPADFPLKDGLKTYLSKDSTTFLRLNFVAQTWVRLNENNPGSTVNGELASSTGDVGLRRVRLVLSGQLTKRVFVYVQFGQNSFSYLSPRKTGSFFHDVTGEYAIVKRALSLGVGLNGWNGPGRYSNSAASSILGLDPPVFQEATNDVNDQLLRQLGVYAKGKLGKLDYRMAIGKPFVTQTATATPDPLSHNSTYTVGNPRAQYHGYFMYQFLDQESNAGAGTVGSYVGRKRVFNIGAGMLYEPQGVWHTTLAGDTVRQALQLFGVDVFYDAPLNPAKGTALTAYGGFFHYDFGPGYLRNNGVMNPANGVRPGQGSFNGPGNSYPLLGTGNIVYAQAGYLLKRNLLGEHGTLQPYASTQVARYDRLADPLVVANFGINWLIVGNSSKVTANYQSRPIYTAQPNGDLAATGRRGEYVLQYQVAF</sequence>
<dbReference type="Proteomes" id="UP001501243">
    <property type="component" value="Unassembled WGS sequence"/>
</dbReference>
<evidence type="ECO:0000313" key="1">
    <source>
        <dbReference type="EMBL" id="GAA4503549.1"/>
    </source>
</evidence>
<organism evidence="1 2">
    <name type="scientific">Hymenobacter ginsengisoli</name>
    <dbReference type="NCBI Taxonomy" id="1051626"/>
    <lineage>
        <taxon>Bacteria</taxon>
        <taxon>Pseudomonadati</taxon>
        <taxon>Bacteroidota</taxon>
        <taxon>Cytophagia</taxon>
        <taxon>Cytophagales</taxon>
        <taxon>Hymenobacteraceae</taxon>
        <taxon>Hymenobacter</taxon>
    </lineage>
</organism>
<proteinExistence type="predicted"/>
<accession>A0ABP8QID7</accession>
<reference evidence="2" key="1">
    <citation type="journal article" date="2019" name="Int. J. Syst. Evol. Microbiol.">
        <title>The Global Catalogue of Microorganisms (GCM) 10K type strain sequencing project: providing services to taxonomists for standard genome sequencing and annotation.</title>
        <authorList>
            <consortium name="The Broad Institute Genomics Platform"/>
            <consortium name="The Broad Institute Genome Sequencing Center for Infectious Disease"/>
            <person name="Wu L."/>
            <person name="Ma J."/>
        </authorList>
    </citation>
    <scope>NUCLEOTIDE SEQUENCE [LARGE SCALE GENOMIC DNA]</scope>
    <source>
        <strain evidence="2">JCM 17841</strain>
    </source>
</reference>